<dbReference type="PANTHER" id="PTHR38011">
    <property type="entry name" value="DIHYDROFOLATE REDUCTASE FAMILY PROTEIN (AFU_ORTHOLOGUE AFUA_8G06820)"/>
    <property type="match status" value="1"/>
</dbReference>
<dbReference type="GO" id="GO:0009231">
    <property type="term" value="P:riboflavin biosynthetic process"/>
    <property type="evidence" value="ECO:0007669"/>
    <property type="project" value="InterPro"/>
</dbReference>
<dbReference type="GO" id="GO:0008703">
    <property type="term" value="F:5-amino-6-(5-phosphoribosylamino)uracil reductase activity"/>
    <property type="evidence" value="ECO:0007669"/>
    <property type="project" value="InterPro"/>
</dbReference>
<evidence type="ECO:0000313" key="6">
    <source>
        <dbReference type="Proteomes" id="UP000001542"/>
    </source>
</evidence>
<name>A2DFI4_TRIV3</name>
<proteinExistence type="predicted"/>
<dbReference type="VEuPathDB" id="TrichDB:TVAGG3_0564690"/>
<dbReference type="InterPro" id="IPR002734">
    <property type="entry name" value="RibDG_C"/>
</dbReference>
<evidence type="ECO:0000256" key="2">
    <source>
        <dbReference type="ARBA" id="ARBA00022857"/>
    </source>
</evidence>
<dbReference type="Pfam" id="PF01872">
    <property type="entry name" value="RibD_C"/>
    <property type="match status" value="1"/>
</dbReference>
<gene>
    <name evidence="5" type="ORF">TVAG_437380</name>
</gene>
<protein>
    <recommendedName>
        <fullName evidence="4">Bacterial bifunctional deaminase-reductase C-terminal domain-containing protein</fullName>
    </recommendedName>
</protein>
<dbReference type="KEGG" id="tva:5466457"/>
<dbReference type="EMBL" id="DS113194">
    <property type="protein sequence ID" value="EAY20912.1"/>
    <property type="molecule type" value="Genomic_DNA"/>
</dbReference>
<comment type="pathway">
    <text evidence="1">Cofactor biosynthesis; riboflavin biosynthesis.</text>
</comment>
<dbReference type="InterPro" id="IPR024072">
    <property type="entry name" value="DHFR-like_dom_sf"/>
</dbReference>
<dbReference type="InParanoid" id="A2DFI4"/>
<keyword evidence="2" id="KW-0521">NADP</keyword>
<dbReference type="InterPro" id="IPR050765">
    <property type="entry name" value="Riboflavin_Biosynth_HTPR"/>
</dbReference>
<reference evidence="5" key="1">
    <citation type="submission" date="2006-10" db="EMBL/GenBank/DDBJ databases">
        <authorList>
            <person name="Amadeo P."/>
            <person name="Zhao Q."/>
            <person name="Wortman J."/>
            <person name="Fraser-Liggett C."/>
            <person name="Carlton J."/>
        </authorList>
    </citation>
    <scope>NUCLEOTIDE SEQUENCE</scope>
    <source>
        <strain evidence="5">G3</strain>
    </source>
</reference>
<sequence length="238" mass="27003">MNSERPFVNIHSMISLNGKMVGPYWNTENGSVTFNDYEWTGESYKPDAWLWGRRTFDAVLPSIDNPPVDENEKECPEGDFYAVTDAGKYLVAMDPSGKLPWDRNTVKYMDRPESHVIEALTEKASPQYKNLLRRLNVSYIIAGKDEIDWEILLTKLKKVFHINILSIAGGGMINWSAMKAKIVDELSLLVTAAADATNNVSLFEANPYQTNTDPIEFTVKSIEKINANGIWIKYIPKY</sequence>
<dbReference type="OMA" id="MCGRITM"/>
<dbReference type="SUPFAM" id="SSF53597">
    <property type="entry name" value="Dihydrofolate reductase-like"/>
    <property type="match status" value="1"/>
</dbReference>
<keyword evidence="6" id="KW-1185">Reference proteome</keyword>
<evidence type="ECO:0000313" key="5">
    <source>
        <dbReference type="EMBL" id="EAY20912.1"/>
    </source>
</evidence>
<dbReference type="PANTHER" id="PTHR38011:SF7">
    <property type="entry name" value="2,5-DIAMINO-6-RIBOSYLAMINO-4(3H)-PYRIMIDINONE 5'-PHOSPHATE REDUCTASE"/>
    <property type="match status" value="1"/>
</dbReference>
<evidence type="ECO:0000256" key="1">
    <source>
        <dbReference type="ARBA" id="ARBA00005104"/>
    </source>
</evidence>
<dbReference type="OrthoDB" id="5432at2759"/>
<accession>A2DFI4</accession>
<dbReference type="SMR" id="A2DFI4"/>
<feature type="domain" description="Bacterial bifunctional deaminase-reductase C-terminal" evidence="4">
    <location>
        <begin position="6"/>
        <end position="191"/>
    </location>
</feature>
<keyword evidence="3" id="KW-0560">Oxidoreductase</keyword>
<dbReference type="Proteomes" id="UP000001542">
    <property type="component" value="Unassembled WGS sequence"/>
</dbReference>
<dbReference type="Gene3D" id="3.40.430.10">
    <property type="entry name" value="Dihydrofolate Reductase, subunit A"/>
    <property type="match status" value="1"/>
</dbReference>
<dbReference type="AlphaFoldDB" id="A2DFI4"/>
<organism evidence="5 6">
    <name type="scientific">Trichomonas vaginalis (strain ATCC PRA-98 / G3)</name>
    <dbReference type="NCBI Taxonomy" id="412133"/>
    <lineage>
        <taxon>Eukaryota</taxon>
        <taxon>Metamonada</taxon>
        <taxon>Parabasalia</taxon>
        <taxon>Trichomonadida</taxon>
        <taxon>Trichomonadidae</taxon>
        <taxon>Trichomonas</taxon>
    </lineage>
</organism>
<dbReference type="RefSeq" id="XP_001581898.1">
    <property type="nucleotide sequence ID" value="XM_001581848.1"/>
</dbReference>
<evidence type="ECO:0000256" key="3">
    <source>
        <dbReference type="ARBA" id="ARBA00023002"/>
    </source>
</evidence>
<reference evidence="5" key="2">
    <citation type="journal article" date="2007" name="Science">
        <title>Draft genome sequence of the sexually transmitted pathogen Trichomonas vaginalis.</title>
        <authorList>
            <person name="Carlton J.M."/>
            <person name="Hirt R.P."/>
            <person name="Silva J.C."/>
            <person name="Delcher A.L."/>
            <person name="Schatz M."/>
            <person name="Zhao Q."/>
            <person name="Wortman J.R."/>
            <person name="Bidwell S.L."/>
            <person name="Alsmark U.C.M."/>
            <person name="Besteiro S."/>
            <person name="Sicheritz-Ponten T."/>
            <person name="Noel C.J."/>
            <person name="Dacks J.B."/>
            <person name="Foster P.G."/>
            <person name="Simillion C."/>
            <person name="Van de Peer Y."/>
            <person name="Miranda-Saavedra D."/>
            <person name="Barton G.J."/>
            <person name="Westrop G.D."/>
            <person name="Mueller S."/>
            <person name="Dessi D."/>
            <person name="Fiori P.L."/>
            <person name="Ren Q."/>
            <person name="Paulsen I."/>
            <person name="Zhang H."/>
            <person name="Bastida-Corcuera F.D."/>
            <person name="Simoes-Barbosa A."/>
            <person name="Brown M.T."/>
            <person name="Hayes R.D."/>
            <person name="Mukherjee M."/>
            <person name="Okumura C.Y."/>
            <person name="Schneider R."/>
            <person name="Smith A.J."/>
            <person name="Vanacova S."/>
            <person name="Villalvazo M."/>
            <person name="Haas B.J."/>
            <person name="Pertea M."/>
            <person name="Feldblyum T.V."/>
            <person name="Utterback T.R."/>
            <person name="Shu C.L."/>
            <person name="Osoegawa K."/>
            <person name="de Jong P.J."/>
            <person name="Hrdy I."/>
            <person name="Horvathova L."/>
            <person name="Zubacova Z."/>
            <person name="Dolezal P."/>
            <person name="Malik S.B."/>
            <person name="Logsdon J.M. Jr."/>
            <person name="Henze K."/>
            <person name="Gupta A."/>
            <person name="Wang C.C."/>
            <person name="Dunne R.L."/>
            <person name="Upcroft J.A."/>
            <person name="Upcroft P."/>
            <person name="White O."/>
            <person name="Salzberg S.L."/>
            <person name="Tang P."/>
            <person name="Chiu C.-H."/>
            <person name="Lee Y.-S."/>
            <person name="Embley T.M."/>
            <person name="Coombs G.H."/>
            <person name="Mottram J.C."/>
            <person name="Tachezy J."/>
            <person name="Fraser-Liggett C.M."/>
            <person name="Johnson P.J."/>
        </authorList>
    </citation>
    <scope>NUCLEOTIDE SEQUENCE [LARGE SCALE GENOMIC DNA]</scope>
    <source>
        <strain evidence="5">G3</strain>
    </source>
</reference>
<dbReference type="VEuPathDB" id="TrichDB:TVAG_437380"/>
<evidence type="ECO:0000259" key="4">
    <source>
        <dbReference type="Pfam" id="PF01872"/>
    </source>
</evidence>